<evidence type="ECO:0000256" key="1">
    <source>
        <dbReference type="ARBA" id="ARBA00006484"/>
    </source>
</evidence>
<dbReference type="RefSeq" id="WP_379881177.1">
    <property type="nucleotide sequence ID" value="NZ_JBHPON010000003.1"/>
</dbReference>
<dbReference type="InterPro" id="IPR002347">
    <property type="entry name" value="SDR_fam"/>
</dbReference>
<dbReference type="PANTHER" id="PTHR43639:SF1">
    <property type="entry name" value="SHORT-CHAIN DEHYDROGENASE_REDUCTASE FAMILY PROTEIN"/>
    <property type="match status" value="1"/>
</dbReference>
<dbReference type="EMBL" id="JBHPON010000003">
    <property type="protein sequence ID" value="MFC6037427.1"/>
    <property type="molecule type" value="Genomic_DNA"/>
</dbReference>
<dbReference type="PANTHER" id="PTHR43639">
    <property type="entry name" value="OXIDOREDUCTASE, SHORT-CHAIN DEHYDROGENASE/REDUCTASE FAMILY (AFU_ORTHOLOGUE AFUA_5G02870)"/>
    <property type="match status" value="1"/>
</dbReference>
<dbReference type="PROSITE" id="PS00061">
    <property type="entry name" value="ADH_SHORT"/>
    <property type="match status" value="1"/>
</dbReference>
<accession>A0ABW1L2V2</accession>
<comment type="caution">
    <text evidence="3">The sequence shown here is derived from an EMBL/GenBank/DDBJ whole genome shotgun (WGS) entry which is preliminary data.</text>
</comment>
<comment type="similarity">
    <text evidence="1">Belongs to the short-chain dehydrogenases/reductases (SDR) family.</text>
</comment>
<keyword evidence="4" id="KW-1185">Reference proteome</keyword>
<sequence length="253" mass="26641">MSAGAPGAALITGAGKRLGRAMALALADAGYDVAVHYNSSSADADAVVSMIEAKGRRAAAVKADLSKETETAALVDAARHALGPLTVLVNSASAFEHDDMASMTRDSWDLHMEVNLRAPVKLAQDFAAQAPTDSLIVNIIDQRVLKLTPQFLSYTASKAALFALTQTMAQALGPKGVRVNAIGPGPTLKNPRQSDQDWQRQNQSTILGHGADPEDICGALLYLLSARSVTGQMIAVDGGQHLTWRTADVLVQE</sequence>
<dbReference type="PRINTS" id="PR00081">
    <property type="entry name" value="GDHRDH"/>
</dbReference>
<reference evidence="3 4" key="1">
    <citation type="submission" date="2024-09" db="EMBL/GenBank/DDBJ databases">
        <authorList>
            <person name="Zhang Z.-H."/>
        </authorList>
    </citation>
    <scope>NUCLEOTIDE SEQUENCE [LARGE SCALE GENOMIC DNA]</scope>
    <source>
        <strain evidence="3 4">HHTR114</strain>
    </source>
</reference>
<dbReference type="InterPro" id="IPR020904">
    <property type="entry name" value="Sc_DH/Rdtase_CS"/>
</dbReference>
<gene>
    <name evidence="3" type="ORF">ACFMB1_17860</name>
</gene>
<proteinExistence type="inferred from homology"/>
<organism evidence="3 4">
    <name type="scientific">Hyphococcus aureus</name>
    <dbReference type="NCBI Taxonomy" id="2666033"/>
    <lineage>
        <taxon>Bacteria</taxon>
        <taxon>Pseudomonadati</taxon>
        <taxon>Pseudomonadota</taxon>
        <taxon>Alphaproteobacteria</taxon>
        <taxon>Parvularculales</taxon>
        <taxon>Parvularculaceae</taxon>
        <taxon>Hyphococcus</taxon>
    </lineage>
</organism>
<name>A0ABW1L2V2_9PROT</name>
<evidence type="ECO:0000313" key="4">
    <source>
        <dbReference type="Proteomes" id="UP001596116"/>
    </source>
</evidence>
<keyword evidence="2" id="KW-0560">Oxidoreductase</keyword>
<evidence type="ECO:0000313" key="3">
    <source>
        <dbReference type="EMBL" id="MFC6037427.1"/>
    </source>
</evidence>
<dbReference type="SUPFAM" id="SSF51735">
    <property type="entry name" value="NAD(P)-binding Rossmann-fold domains"/>
    <property type="match status" value="1"/>
</dbReference>
<dbReference type="Gene3D" id="3.40.50.720">
    <property type="entry name" value="NAD(P)-binding Rossmann-like Domain"/>
    <property type="match status" value="1"/>
</dbReference>
<dbReference type="Pfam" id="PF13561">
    <property type="entry name" value="adh_short_C2"/>
    <property type="match status" value="1"/>
</dbReference>
<dbReference type="InterPro" id="IPR036291">
    <property type="entry name" value="NAD(P)-bd_dom_sf"/>
</dbReference>
<protein>
    <submittedName>
        <fullName evidence="3">SDR family oxidoreductase</fullName>
    </submittedName>
</protein>
<dbReference type="Proteomes" id="UP001596116">
    <property type="component" value="Unassembled WGS sequence"/>
</dbReference>
<evidence type="ECO:0000256" key="2">
    <source>
        <dbReference type="ARBA" id="ARBA00023002"/>
    </source>
</evidence>
<dbReference type="NCBIfam" id="NF006597">
    <property type="entry name" value="PRK09134.1"/>
    <property type="match status" value="1"/>
</dbReference>